<dbReference type="Pfam" id="PF04379">
    <property type="entry name" value="DUF525"/>
    <property type="match status" value="1"/>
</dbReference>
<dbReference type="InterPro" id="IPR036767">
    <property type="entry name" value="ApaG_sf"/>
</dbReference>
<evidence type="ECO:0000313" key="5">
    <source>
        <dbReference type="Proteomes" id="UP000619743"/>
    </source>
</evidence>
<accession>A0A8J2XMZ1</accession>
<keyword evidence="5" id="KW-1185">Reference proteome</keyword>
<reference evidence="5" key="1">
    <citation type="journal article" date="2019" name="Int. J. Syst. Evol. Microbiol.">
        <title>The Global Catalogue of Microorganisms (GCM) 10K type strain sequencing project: providing services to taxonomists for standard genome sequencing and annotation.</title>
        <authorList>
            <consortium name="The Broad Institute Genomics Platform"/>
            <consortium name="The Broad Institute Genome Sequencing Center for Infectious Disease"/>
            <person name="Wu L."/>
            <person name="Ma J."/>
        </authorList>
    </citation>
    <scope>NUCLEOTIDE SEQUENCE [LARGE SCALE GENOMIC DNA]</scope>
    <source>
        <strain evidence="5">CGMCC 1.10130</strain>
    </source>
</reference>
<evidence type="ECO:0000256" key="1">
    <source>
        <dbReference type="ARBA" id="ARBA00017693"/>
    </source>
</evidence>
<dbReference type="Gene3D" id="2.60.40.1470">
    <property type="entry name" value="ApaG domain"/>
    <property type="match status" value="1"/>
</dbReference>
<dbReference type="EMBL" id="BMDX01000002">
    <property type="protein sequence ID" value="GGA67842.1"/>
    <property type="molecule type" value="Genomic_DNA"/>
</dbReference>
<evidence type="ECO:0000259" key="3">
    <source>
        <dbReference type="PROSITE" id="PS51087"/>
    </source>
</evidence>
<evidence type="ECO:0000313" key="4">
    <source>
        <dbReference type="EMBL" id="GGA67842.1"/>
    </source>
</evidence>
<protein>
    <recommendedName>
        <fullName evidence="1 2">Protein ApaG</fullName>
    </recommendedName>
</protein>
<gene>
    <name evidence="2 4" type="primary">apaG</name>
    <name evidence="4" type="ORF">GCM10011369_06910</name>
</gene>
<dbReference type="HAMAP" id="MF_00791">
    <property type="entry name" value="ApaG"/>
    <property type="match status" value="1"/>
</dbReference>
<dbReference type="Proteomes" id="UP000619743">
    <property type="component" value="Unassembled WGS sequence"/>
</dbReference>
<dbReference type="PANTHER" id="PTHR47191">
    <property type="entry name" value="OS05G0170800 PROTEIN"/>
    <property type="match status" value="1"/>
</dbReference>
<feature type="domain" description="ApaG" evidence="3">
    <location>
        <begin position="3"/>
        <end position="127"/>
    </location>
</feature>
<dbReference type="PANTHER" id="PTHR47191:SF2">
    <property type="entry name" value="OS05G0170800 PROTEIN"/>
    <property type="match status" value="1"/>
</dbReference>
<dbReference type="PROSITE" id="PS51087">
    <property type="entry name" value="APAG"/>
    <property type="match status" value="1"/>
</dbReference>
<dbReference type="RefSeq" id="WP_087507112.1">
    <property type="nucleotide sequence ID" value="NZ_BMDX01000002.1"/>
</dbReference>
<dbReference type="NCBIfam" id="NF003967">
    <property type="entry name" value="PRK05461.1"/>
    <property type="match status" value="1"/>
</dbReference>
<comment type="caution">
    <text evidence="4">The sequence shown here is derived from an EMBL/GenBank/DDBJ whole genome shotgun (WGS) entry which is preliminary data.</text>
</comment>
<dbReference type="InterPro" id="IPR023065">
    <property type="entry name" value="Uncharacterised_ApaG"/>
</dbReference>
<proteinExistence type="inferred from homology"/>
<name>A0A8J2XMZ1_9GAMM</name>
<sequence length="127" mass="13838">MTDSLSNSIHIDVEVTYLERQSLPEQDHYLFAYTISITNQGDESAKLMTRHWHITNGNGEENTVSGPGVVGKQPDLAPGKTFTYTSSAAIETAVGTMHGHYTFCTAGGTVFDVPIPAFRLARANILH</sequence>
<organism evidence="4 5">
    <name type="scientific">Neiella marina</name>
    <dbReference type="NCBI Taxonomy" id="508461"/>
    <lineage>
        <taxon>Bacteria</taxon>
        <taxon>Pseudomonadati</taxon>
        <taxon>Pseudomonadota</taxon>
        <taxon>Gammaproteobacteria</taxon>
        <taxon>Alteromonadales</taxon>
        <taxon>Echinimonadaceae</taxon>
        <taxon>Neiella</taxon>
    </lineage>
</organism>
<dbReference type="InterPro" id="IPR050718">
    <property type="entry name" value="ApaG-like"/>
</dbReference>
<dbReference type="OrthoDB" id="9795226at2"/>
<dbReference type="AlphaFoldDB" id="A0A8J2XMZ1"/>
<dbReference type="InterPro" id="IPR007474">
    <property type="entry name" value="ApaG_domain"/>
</dbReference>
<evidence type="ECO:0000256" key="2">
    <source>
        <dbReference type="HAMAP-Rule" id="MF_00791"/>
    </source>
</evidence>
<dbReference type="SUPFAM" id="SSF110069">
    <property type="entry name" value="ApaG-like"/>
    <property type="match status" value="1"/>
</dbReference>